<evidence type="ECO:0000259" key="5">
    <source>
        <dbReference type="PROSITE" id="PS51344"/>
    </source>
</evidence>
<comment type="similarity">
    <text evidence="1">Belongs to the TFIIE alpha subunit family.</text>
</comment>
<dbReference type="PANTHER" id="PTHR13097:SF7">
    <property type="entry name" value="GENERAL TRANSCRIPTION FACTOR IIE SUBUNIT 1"/>
    <property type="match status" value="1"/>
</dbReference>
<feature type="region of interest" description="Disordered" evidence="4">
    <location>
        <begin position="430"/>
        <end position="457"/>
    </location>
</feature>
<dbReference type="Proteomes" id="UP000298416">
    <property type="component" value="Unassembled WGS sequence"/>
</dbReference>
<reference evidence="6" key="2">
    <citation type="submission" date="2020-08" db="EMBL/GenBank/DDBJ databases">
        <title>Plant Genome Project.</title>
        <authorList>
            <person name="Zhang R.-G."/>
        </authorList>
    </citation>
    <scope>NUCLEOTIDE SEQUENCE</scope>
    <source>
        <strain evidence="6">Huo1</strain>
        <tissue evidence="6">Leaf</tissue>
    </source>
</reference>
<evidence type="ECO:0000256" key="2">
    <source>
        <dbReference type="ARBA" id="ARBA00023015"/>
    </source>
</evidence>
<feature type="domain" description="HTH TFE/IIEalpha-type" evidence="5">
    <location>
        <begin position="7"/>
        <end position="90"/>
    </location>
</feature>
<keyword evidence="7" id="KW-1185">Reference proteome</keyword>
<feature type="region of interest" description="Disordered" evidence="4">
    <location>
        <begin position="346"/>
        <end position="366"/>
    </location>
</feature>
<feature type="compositionally biased region" description="Acidic residues" evidence="4">
    <location>
        <begin position="543"/>
        <end position="560"/>
    </location>
</feature>
<dbReference type="InterPro" id="IPR017919">
    <property type="entry name" value="TFIIE/TFIIEa_HTH"/>
</dbReference>
<reference evidence="6" key="1">
    <citation type="submission" date="2018-01" db="EMBL/GenBank/DDBJ databases">
        <authorList>
            <person name="Mao J.F."/>
        </authorList>
    </citation>
    <scope>NUCLEOTIDE SEQUENCE</scope>
    <source>
        <strain evidence="6">Huo1</strain>
        <tissue evidence="6">Leaf</tissue>
    </source>
</reference>
<keyword evidence="2" id="KW-0805">Transcription regulation</keyword>
<proteinExistence type="inferred from homology"/>
<feature type="region of interest" description="Disordered" evidence="4">
    <location>
        <begin position="497"/>
        <end position="560"/>
    </location>
</feature>
<dbReference type="InterPro" id="IPR013083">
    <property type="entry name" value="Znf_RING/FYVE/PHD"/>
</dbReference>
<dbReference type="PROSITE" id="PS51344">
    <property type="entry name" value="HTH_TFE_IIE"/>
    <property type="match status" value="1"/>
</dbReference>
<evidence type="ECO:0000256" key="4">
    <source>
        <dbReference type="SAM" id="MobiDB-lite"/>
    </source>
</evidence>
<dbReference type="AlphaFoldDB" id="A0A8X8XRM9"/>
<dbReference type="Gene3D" id="3.30.40.10">
    <property type="entry name" value="Zinc/RING finger domain, C3HC4 (zinc finger)"/>
    <property type="match status" value="1"/>
</dbReference>
<evidence type="ECO:0000256" key="3">
    <source>
        <dbReference type="ARBA" id="ARBA00023163"/>
    </source>
</evidence>
<dbReference type="SMART" id="SM00531">
    <property type="entry name" value="TFIIE"/>
    <property type="match status" value="1"/>
</dbReference>
<dbReference type="PANTHER" id="PTHR13097">
    <property type="entry name" value="TRANSCRIPTION INITIATION FACTOR IIE, ALPHA SUBUNIT"/>
    <property type="match status" value="1"/>
</dbReference>
<accession>A0A8X8XRM9</accession>
<gene>
    <name evidence="6" type="ORF">SASPL_124386</name>
</gene>
<dbReference type="Pfam" id="PF02002">
    <property type="entry name" value="TFIIE_alpha"/>
    <property type="match status" value="1"/>
</dbReference>
<protein>
    <recommendedName>
        <fullName evidence="5">HTH TFE/IIEalpha-type domain-containing protein</fullName>
    </recommendedName>
</protein>
<evidence type="ECO:0000256" key="1">
    <source>
        <dbReference type="ARBA" id="ARBA00008947"/>
    </source>
</evidence>
<dbReference type="InterPro" id="IPR039997">
    <property type="entry name" value="TFE"/>
</dbReference>
<evidence type="ECO:0000313" key="6">
    <source>
        <dbReference type="EMBL" id="KAG6416945.1"/>
    </source>
</evidence>
<dbReference type="EMBL" id="PNBA02000008">
    <property type="protein sequence ID" value="KAG6416945.1"/>
    <property type="molecule type" value="Genomic_DNA"/>
</dbReference>
<evidence type="ECO:0000313" key="7">
    <source>
        <dbReference type="Proteomes" id="UP000298416"/>
    </source>
</evidence>
<dbReference type="InterPro" id="IPR024550">
    <property type="entry name" value="TFIIEa/SarR/Rpc3_HTH_dom"/>
</dbReference>
<keyword evidence="3" id="KW-0804">Transcription</keyword>
<organism evidence="6">
    <name type="scientific">Salvia splendens</name>
    <name type="common">Scarlet sage</name>
    <dbReference type="NCBI Taxonomy" id="180675"/>
    <lineage>
        <taxon>Eukaryota</taxon>
        <taxon>Viridiplantae</taxon>
        <taxon>Streptophyta</taxon>
        <taxon>Embryophyta</taxon>
        <taxon>Tracheophyta</taxon>
        <taxon>Spermatophyta</taxon>
        <taxon>Magnoliopsida</taxon>
        <taxon>eudicotyledons</taxon>
        <taxon>Gunneridae</taxon>
        <taxon>Pentapetalae</taxon>
        <taxon>asterids</taxon>
        <taxon>lamiids</taxon>
        <taxon>Lamiales</taxon>
        <taxon>Lamiaceae</taxon>
        <taxon>Nepetoideae</taxon>
        <taxon>Mentheae</taxon>
        <taxon>Salviinae</taxon>
        <taxon>Salvia</taxon>
        <taxon>Salvia subgen. Calosphace</taxon>
        <taxon>core Calosphace</taxon>
    </lineage>
</organism>
<dbReference type="InterPro" id="IPR002853">
    <property type="entry name" value="TFIIE_asu"/>
</dbReference>
<dbReference type="GO" id="GO:0005673">
    <property type="term" value="C:transcription factor TFIIE complex"/>
    <property type="evidence" value="ECO:0007669"/>
    <property type="project" value="TreeGrafter"/>
</dbReference>
<sequence length="560" mass="63304">MASIDPFNRLVKLAARAFYDDITTKGENQQKTGRGDNRGIAVVVLDALTRRQWVREEDLAKDLKLHTKQLRRTLRFFEEEKLVARDHRKEGTVVPGNANLGFPFIAYSCHAECRKRTDGRTFPGIVSESAYLICFLFERIKVERGQMAGLFLLLSAPCICLIISHSFQTAKGAKVYNAAVAATGDSQQAGREGDDKQKMHVHSYCCLDYAQIYDVVRYRLHRMKKKLKDELESKNTIQEYVCPTCGKRYTALDALQLITPYDEYFHCESCNGVLVAESDKLVIQDLGDGDDNARKHRHDKIKDMLSKMEVQLKPLIDQLARVKDLPIPEFGNLQAWEARAHAAGRSANGDLTASDPSKSSQGFGGTPMPYVGETKVGLLLNFFHFICEVEVAFSGIGEKGEMAKSETPMKVLPPWMIKDGMSLTKEQWGETKSEMKTDGTLTAPEVSDDKKSSTVNDEKKSIQDEYVKAYYAALLMRQREQEEPMNRPELANTISNEDYYTTTERQVGMKSKRDEDYEGDDVNWEEAAPTTGGQTRQFKVDLNEEAEVSEEEDDIDWEEG</sequence>
<dbReference type="SUPFAM" id="SSF57783">
    <property type="entry name" value="Zinc beta-ribbon"/>
    <property type="match status" value="1"/>
</dbReference>
<comment type="caution">
    <text evidence="6">The sequence shown here is derived from an EMBL/GenBank/DDBJ whole genome shotgun (WGS) entry which is preliminary data.</text>
</comment>
<dbReference type="FunFam" id="3.30.40.10:FF:000269">
    <property type="entry name" value="Transcription initiation factor IIE subunit alpha"/>
    <property type="match status" value="1"/>
</dbReference>
<dbReference type="GO" id="GO:0006367">
    <property type="term" value="P:transcription initiation at RNA polymerase II promoter"/>
    <property type="evidence" value="ECO:0007669"/>
    <property type="project" value="InterPro"/>
</dbReference>
<name>A0A8X8XRM9_SALSN</name>
<feature type="compositionally biased region" description="Polar residues" evidence="4">
    <location>
        <begin position="349"/>
        <end position="361"/>
    </location>
</feature>
<feature type="compositionally biased region" description="Basic and acidic residues" evidence="4">
    <location>
        <begin position="447"/>
        <end position="457"/>
    </location>
</feature>